<dbReference type="EMBL" id="BOPF01000002">
    <property type="protein sequence ID" value="GIJ43643.1"/>
    <property type="molecule type" value="Genomic_DNA"/>
</dbReference>
<proteinExistence type="predicted"/>
<dbReference type="Proteomes" id="UP000619260">
    <property type="component" value="Unassembled WGS sequence"/>
</dbReference>
<dbReference type="Pfam" id="PF13576">
    <property type="entry name" value="Pentapeptide_3"/>
    <property type="match status" value="2"/>
</dbReference>
<gene>
    <name evidence="1" type="ORF">Val02_05290</name>
</gene>
<organism evidence="1 2">
    <name type="scientific">Virgisporangium aliadipatigenens</name>
    <dbReference type="NCBI Taxonomy" id="741659"/>
    <lineage>
        <taxon>Bacteria</taxon>
        <taxon>Bacillati</taxon>
        <taxon>Actinomycetota</taxon>
        <taxon>Actinomycetes</taxon>
        <taxon>Micromonosporales</taxon>
        <taxon>Micromonosporaceae</taxon>
        <taxon>Virgisporangium</taxon>
    </lineage>
</organism>
<accession>A0A8J3YGM5</accession>
<dbReference type="InterPro" id="IPR001646">
    <property type="entry name" value="5peptide_repeat"/>
</dbReference>
<comment type="caution">
    <text evidence="1">The sequence shown here is derived from an EMBL/GenBank/DDBJ whole genome shotgun (WGS) entry which is preliminary data.</text>
</comment>
<keyword evidence="2" id="KW-1185">Reference proteome</keyword>
<dbReference type="SUPFAM" id="SSF141571">
    <property type="entry name" value="Pentapeptide repeat-like"/>
    <property type="match status" value="1"/>
</dbReference>
<protein>
    <recommendedName>
        <fullName evidence="3">Pentapeptide repeat-containing protein</fullName>
    </recommendedName>
</protein>
<reference evidence="1" key="1">
    <citation type="submission" date="2021-01" db="EMBL/GenBank/DDBJ databases">
        <title>Whole genome shotgun sequence of Virgisporangium aliadipatigenens NBRC 105644.</title>
        <authorList>
            <person name="Komaki H."/>
            <person name="Tamura T."/>
        </authorList>
    </citation>
    <scope>NUCLEOTIDE SEQUENCE</scope>
    <source>
        <strain evidence="1">NBRC 105644</strain>
    </source>
</reference>
<sequence>MGPATRLPAVAIDHSGETLVDADLSGRVLDGADFADTRFHGTTRFAGATFAGGARFTRAVFHGDVDFTGARFEGEAEFGRVRFRGRADFTGAHFVDVAWFGRGTDTWWEDDEAWEGIEEIVPAPWDEPNEDDPQWPLAVLIEDYQDWEEGGDGARFRADASFRQVRFDGPAWFYNARFAAGAAFTGARFAERVQLDQPAVDLTGAAWAGGGEYGPSRWPLGWSVPAGGGDLTPDASVAPYAGRIADGTDLENLARLADERPELRQRVVQTLCAFLRVPVPFELRAGSRTAAQEALVALRKAAQEALAEQLRHTPDLNVWLCGATLVDLDLRGCAADFVDFSAAQFHGTTRLDGSRLKRARYSEDWSCGRATFHGDVVVDGEPPAHAVFHRAVLS</sequence>
<dbReference type="Gene3D" id="2.160.20.80">
    <property type="entry name" value="E3 ubiquitin-protein ligase SopA"/>
    <property type="match status" value="1"/>
</dbReference>
<evidence type="ECO:0000313" key="1">
    <source>
        <dbReference type="EMBL" id="GIJ43643.1"/>
    </source>
</evidence>
<evidence type="ECO:0008006" key="3">
    <source>
        <dbReference type="Google" id="ProtNLM"/>
    </source>
</evidence>
<dbReference type="AlphaFoldDB" id="A0A8J3YGM5"/>
<name>A0A8J3YGM5_9ACTN</name>
<evidence type="ECO:0000313" key="2">
    <source>
        <dbReference type="Proteomes" id="UP000619260"/>
    </source>
</evidence>